<feature type="transmembrane region" description="Helical" evidence="1">
    <location>
        <begin position="36"/>
        <end position="56"/>
    </location>
</feature>
<gene>
    <name evidence="2" type="ORF">L8R85_17260</name>
</gene>
<dbReference type="Proteomes" id="UP001159663">
    <property type="component" value="Unassembled WGS sequence"/>
</dbReference>
<proteinExistence type="predicted"/>
<evidence type="ECO:0000313" key="2">
    <source>
        <dbReference type="EMBL" id="MDH5922778.1"/>
    </source>
</evidence>
<feature type="transmembrane region" description="Helical" evidence="1">
    <location>
        <begin position="106"/>
        <end position="129"/>
    </location>
</feature>
<dbReference type="RefSeq" id="WP_280534345.1">
    <property type="nucleotide sequence ID" value="NZ_JAKMYX010000072.1"/>
</dbReference>
<keyword evidence="1" id="KW-0812">Transmembrane</keyword>
<keyword evidence="1" id="KW-0472">Membrane</keyword>
<reference evidence="2" key="1">
    <citation type="submission" date="2022-01" db="EMBL/GenBank/DDBJ databases">
        <title>Vibrio aestuarianus Clade A and Clade B isolates are associated with Pacific oyster (Crassostrea gigas) disease outbreaks across Ireland.</title>
        <authorList>
            <person name="Coyle N."/>
            <person name="O'Toole C."/>
            <person name="Thomas J.C.L."/>
            <person name="Ryder D."/>
            <person name="Cheslett D."/>
            <person name="Feist S."/>
            <person name="Bean T."/>
            <person name="Joseph A."/>
            <person name="Waina A."/>
            <person name="Feil E."/>
            <person name="Verner-Jeffreys D.W."/>
        </authorList>
    </citation>
    <scope>NUCLEOTIDE SEQUENCE</scope>
    <source>
        <strain evidence="2">S/17/14 A</strain>
    </source>
</reference>
<sequence length="136" mass="15270">MTTSNSNQLAILIAAIGVFFVWRFSEWLGLPFDISLEVLGKIALATACALFWKFAFGDGYSNLSIWPLYLAAFYSSWFPALDYWGTTSTAISSYDYYVSSQVEVATAWYALWYVKVVTNIAILVGGYTLDSKLTQY</sequence>
<protein>
    <submittedName>
        <fullName evidence="2">Uncharacterized protein</fullName>
    </submittedName>
</protein>
<dbReference type="AlphaFoldDB" id="A0AA43FZD5"/>
<feature type="transmembrane region" description="Helical" evidence="1">
    <location>
        <begin position="68"/>
        <end position="86"/>
    </location>
</feature>
<evidence type="ECO:0000256" key="1">
    <source>
        <dbReference type="SAM" id="Phobius"/>
    </source>
</evidence>
<feature type="transmembrane region" description="Helical" evidence="1">
    <location>
        <begin position="7"/>
        <end position="24"/>
    </location>
</feature>
<accession>A0AA43FZD5</accession>
<keyword evidence="1" id="KW-1133">Transmembrane helix</keyword>
<comment type="caution">
    <text evidence="2">The sequence shown here is derived from an EMBL/GenBank/DDBJ whole genome shotgun (WGS) entry which is preliminary data.</text>
</comment>
<evidence type="ECO:0000313" key="3">
    <source>
        <dbReference type="Proteomes" id="UP001159663"/>
    </source>
</evidence>
<name>A0AA43FZD5_VIBSP</name>
<dbReference type="EMBL" id="JAKMYX010000072">
    <property type="protein sequence ID" value="MDH5922778.1"/>
    <property type="molecule type" value="Genomic_DNA"/>
</dbReference>
<organism evidence="2 3">
    <name type="scientific">Vibrio splendidus</name>
    <dbReference type="NCBI Taxonomy" id="29497"/>
    <lineage>
        <taxon>Bacteria</taxon>
        <taxon>Pseudomonadati</taxon>
        <taxon>Pseudomonadota</taxon>
        <taxon>Gammaproteobacteria</taxon>
        <taxon>Vibrionales</taxon>
        <taxon>Vibrionaceae</taxon>
        <taxon>Vibrio</taxon>
    </lineage>
</organism>